<dbReference type="InterPro" id="IPR036937">
    <property type="entry name" value="Adhesion_dom_fimbrial_sf"/>
</dbReference>
<dbReference type="GO" id="GO:0043709">
    <property type="term" value="P:cell adhesion involved in single-species biofilm formation"/>
    <property type="evidence" value="ECO:0007669"/>
    <property type="project" value="TreeGrafter"/>
</dbReference>
<evidence type="ECO:0000256" key="1">
    <source>
        <dbReference type="SAM" id="SignalP"/>
    </source>
</evidence>
<dbReference type="GO" id="GO:0009289">
    <property type="term" value="C:pilus"/>
    <property type="evidence" value="ECO:0007669"/>
    <property type="project" value="InterPro"/>
</dbReference>
<proteinExistence type="predicted"/>
<name>A0A1X3J7X0_ECOLX</name>
<dbReference type="PANTHER" id="PTHR33420">
    <property type="entry name" value="FIMBRIAL SUBUNIT ELFA-RELATED"/>
    <property type="match status" value="1"/>
</dbReference>
<evidence type="ECO:0000313" key="2">
    <source>
        <dbReference type="EMBL" id="OSK98780.1"/>
    </source>
</evidence>
<dbReference type="RefSeq" id="WP_001612355.1">
    <property type="nucleotide sequence ID" value="NZ_ADIZ01000001.1"/>
</dbReference>
<feature type="chain" id="PRO_5010853081" evidence="1">
    <location>
        <begin position="27"/>
        <end position="203"/>
    </location>
</feature>
<reference evidence="2 3" key="1">
    <citation type="submission" date="2010-04" db="EMBL/GenBank/DDBJ databases">
        <title>The Genome Sequence of Escherichia coli TA447.</title>
        <authorList>
            <consortium name="The Broad Institute Genome Sequencing Platform"/>
            <consortium name="The Broad Institute Genome Sequencing Center for Infectious Disease"/>
            <person name="Feldgarden M."/>
            <person name="Gordon D.M."/>
            <person name="Johnson J.R."/>
            <person name="Johnston B.D."/>
            <person name="Young S."/>
            <person name="Zeng Q."/>
            <person name="Koehrsen M."/>
            <person name="Alvarado L."/>
            <person name="Berlin A.M."/>
            <person name="Borenstein D."/>
            <person name="Chapman S.B."/>
            <person name="Chen Z."/>
            <person name="Engels R."/>
            <person name="Freedman E."/>
            <person name="Gellesch M."/>
            <person name="Goldberg J."/>
            <person name="Griggs A."/>
            <person name="Gujja S."/>
            <person name="Heilman E.R."/>
            <person name="Heiman D.I."/>
            <person name="Hepburn T.A."/>
            <person name="Howarth C."/>
            <person name="Jen D."/>
            <person name="Larson L."/>
            <person name="Mehta T."/>
            <person name="Park D."/>
            <person name="Pearson M."/>
            <person name="Richards J."/>
            <person name="Roberts A."/>
            <person name="Saif S."/>
            <person name="Shea T.D."/>
            <person name="Shenoy N."/>
            <person name="Sisk P."/>
            <person name="Stolte C."/>
            <person name="Sykes S.N."/>
            <person name="Walk T."/>
            <person name="White J."/>
            <person name="Yandava C."/>
            <person name="Haas B."/>
            <person name="Henn M.R."/>
            <person name="Nusbaum C."/>
            <person name="Birren B."/>
        </authorList>
    </citation>
    <scope>NUCLEOTIDE SEQUENCE [LARGE SCALE GENOMIC DNA]</scope>
    <source>
        <strain evidence="2 3">TA447</strain>
    </source>
</reference>
<keyword evidence="1" id="KW-0732">Signal</keyword>
<dbReference type="Proteomes" id="UP000193942">
    <property type="component" value="Unassembled WGS sequence"/>
</dbReference>
<dbReference type="InterPro" id="IPR050263">
    <property type="entry name" value="Bact_Fimbrial_Adh_Pro"/>
</dbReference>
<dbReference type="EMBL" id="ADIZ01000001">
    <property type="protein sequence ID" value="OSK98780.1"/>
    <property type="molecule type" value="Genomic_DNA"/>
</dbReference>
<dbReference type="AlphaFoldDB" id="A0A1X3J7X0"/>
<dbReference type="InterPro" id="IPR008966">
    <property type="entry name" value="Adhesion_dom_sf"/>
</dbReference>
<sequence>MKLKVIATLIATVAVGASVSNNLAYAGTTSASLTVNSNLTMGTCSAKILDTSDTVTDTVAFNNVYISELAAKSKVQPFKIRFSDCAGLPGKSAQLVLAPKGIGCAGGMSNTAGFANKLNSTTEGGSSGAAVEVWTTTTPGGSGSKQFSCIQRNVVNVDLSNASTTQPYDFDLSARMILAEGRTVNDALPGSFLSPTTFTITYQ</sequence>
<protein>
    <submittedName>
        <fullName evidence="2">Putative fimbrial protein</fullName>
    </submittedName>
</protein>
<gene>
    <name evidence="2" type="ORF">ECXG_03053</name>
</gene>
<dbReference type="PANTHER" id="PTHR33420:SF12">
    <property type="entry name" value="FIMBRIN-LIKE PROTEIN FIMI-RELATED"/>
    <property type="match status" value="1"/>
</dbReference>
<dbReference type="Gene3D" id="2.60.40.1090">
    <property type="entry name" value="Fimbrial-type adhesion domain"/>
    <property type="match status" value="1"/>
</dbReference>
<organism evidence="2 3">
    <name type="scientific">Escherichia coli TA447</name>
    <dbReference type="NCBI Taxonomy" id="656447"/>
    <lineage>
        <taxon>Bacteria</taxon>
        <taxon>Pseudomonadati</taxon>
        <taxon>Pseudomonadota</taxon>
        <taxon>Gammaproteobacteria</taxon>
        <taxon>Enterobacterales</taxon>
        <taxon>Enterobacteriaceae</taxon>
        <taxon>Escherichia</taxon>
    </lineage>
</organism>
<comment type="caution">
    <text evidence="2">The sequence shown here is derived from an EMBL/GenBank/DDBJ whole genome shotgun (WGS) entry which is preliminary data.</text>
</comment>
<evidence type="ECO:0000313" key="3">
    <source>
        <dbReference type="Proteomes" id="UP000193942"/>
    </source>
</evidence>
<accession>A0A1X3J7X0</accession>
<feature type="signal peptide" evidence="1">
    <location>
        <begin position="1"/>
        <end position="26"/>
    </location>
</feature>
<dbReference type="SUPFAM" id="SSF49401">
    <property type="entry name" value="Bacterial adhesins"/>
    <property type="match status" value="1"/>
</dbReference>